<gene>
    <name evidence="2" type="ORF">NDU88_005588</name>
</gene>
<dbReference type="EMBL" id="JANPWB010000012">
    <property type="protein sequence ID" value="KAJ1117388.1"/>
    <property type="molecule type" value="Genomic_DNA"/>
</dbReference>
<evidence type="ECO:0000313" key="3">
    <source>
        <dbReference type="Proteomes" id="UP001066276"/>
    </source>
</evidence>
<proteinExistence type="predicted"/>
<dbReference type="AlphaFoldDB" id="A0AAV7NVP8"/>
<evidence type="ECO:0000256" key="1">
    <source>
        <dbReference type="SAM" id="Phobius"/>
    </source>
</evidence>
<reference evidence="2" key="1">
    <citation type="journal article" date="2022" name="bioRxiv">
        <title>Sequencing and chromosome-scale assembly of the giantPleurodeles waltlgenome.</title>
        <authorList>
            <person name="Brown T."/>
            <person name="Elewa A."/>
            <person name="Iarovenko S."/>
            <person name="Subramanian E."/>
            <person name="Araus A.J."/>
            <person name="Petzold A."/>
            <person name="Susuki M."/>
            <person name="Suzuki K.-i.T."/>
            <person name="Hayashi T."/>
            <person name="Toyoda A."/>
            <person name="Oliveira C."/>
            <person name="Osipova E."/>
            <person name="Leigh N.D."/>
            <person name="Simon A."/>
            <person name="Yun M.H."/>
        </authorList>
    </citation>
    <scope>NUCLEOTIDE SEQUENCE</scope>
    <source>
        <strain evidence="2">20211129_DDA</strain>
        <tissue evidence="2">Liver</tissue>
    </source>
</reference>
<dbReference type="Proteomes" id="UP001066276">
    <property type="component" value="Chromosome 8"/>
</dbReference>
<keyword evidence="1" id="KW-0472">Membrane</keyword>
<organism evidence="2 3">
    <name type="scientific">Pleurodeles waltl</name>
    <name type="common">Iberian ribbed newt</name>
    <dbReference type="NCBI Taxonomy" id="8319"/>
    <lineage>
        <taxon>Eukaryota</taxon>
        <taxon>Metazoa</taxon>
        <taxon>Chordata</taxon>
        <taxon>Craniata</taxon>
        <taxon>Vertebrata</taxon>
        <taxon>Euteleostomi</taxon>
        <taxon>Amphibia</taxon>
        <taxon>Batrachia</taxon>
        <taxon>Caudata</taxon>
        <taxon>Salamandroidea</taxon>
        <taxon>Salamandridae</taxon>
        <taxon>Pleurodelinae</taxon>
        <taxon>Pleurodeles</taxon>
    </lineage>
</organism>
<name>A0AAV7NVP8_PLEWA</name>
<keyword evidence="1" id="KW-0812">Transmembrane</keyword>
<evidence type="ECO:0000313" key="2">
    <source>
        <dbReference type="EMBL" id="KAJ1117388.1"/>
    </source>
</evidence>
<sequence>MCRILFGLPYDVVTAISYRGSQVSALADAVPCHNQLQEPHLSDFIAAYASASCCLPHDVGLPPSVGIPVVSSRALMWADKPSLQYCVSRRPTTAISRARHSQCNAVVLLTLAVASLMTMLGLLCRGLLLYWVTPG</sequence>
<keyword evidence="1" id="KW-1133">Transmembrane helix</keyword>
<feature type="transmembrane region" description="Helical" evidence="1">
    <location>
        <begin position="106"/>
        <end position="132"/>
    </location>
</feature>
<protein>
    <submittedName>
        <fullName evidence="2">Uncharacterized protein</fullName>
    </submittedName>
</protein>
<comment type="caution">
    <text evidence="2">The sequence shown here is derived from an EMBL/GenBank/DDBJ whole genome shotgun (WGS) entry which is preliminary data.</text>
</comment>
<keyword evidence="3" id="KW-1185">Reference proteome</keyword>
<accession>A0AAV7NVP8</accession>